<protein>
    <submittedName>
        <fullName evidence="2">VOC family protein</fullName>
    </submittedName>
</protein>
<dbReference type="Proteomes" id="UP000295578">
    <property type="component" value="Unassembled WGS sequence"/>
</dbReference>
<evidence type="ECO:0000313" key="2">
    <source>
        <dbReference type="EMBL" id="TDD65596.1"/>
    </source>
</evidence>
<dbReference type="PROSITE" id="PS51819">
    <property type="entry name" value="VOC"/>
    <property type="match status" value="1"/>
</dbReference>
<proteinExistence type="predicted"/>
<reference evidence="2 3" key="1">
    <citation type="submission" date="2019-03" db="EMBL/GenBank/DDBJ databases">
        <title>Draft genome sequences of novel Actinobacteria.</title>
        <authorList>
            <person name="Sahin N."/>
            <person name="Ay H."/>
            <person name="Saygin H."/>
        </authorList>
    </citation>
    <scope>NUCLEOTIDE SEQUENCE [LARGE SCALE GENOMIC DNA]</scope>
    <source>
        <strain evidence="2 3">DSM 45941</strain>
    </source>
</reference>
<gene>
    <name evidence="2" type="ORF">E1293_40105</name>
</gene>
<keyword evidence="3" id="KW-1185">Reference proteome</keyword>
<dbReference type="InterPro" id="IPR029068">
    <property type="entry name" value="Glyas_Bleomycin-R_OHBP_Dase"/>
</dbReference>
<dbReference type="OrthoDB" id="9806868at2"/>
<feature type="domain" description="VOC" evidence="1">
    <location>
        <begin position="5"/>
        <end position="111"/>
    </location>
</feature>
<dbReference type="AlphaFoldDB" id="A0A4R5A3Z3"/>
<dbReference type="InterPro" id="IPR037523">
    <property type="entry name" value="VOC_core"/>
</dbReference>
<name>A0A4R5A3Z3_9ACTN</name>
<sequence length="114" mass="12550">MATEGIEAVFLETRNWGKTAKFFQSLGFELEMSEGDGSGVFRNGEGVYLVVVEIPENREPGVQIALKVADADAFRADPAVDVVTPFEDTHYGTREMTVRDPDGRLWSLQAPGKN</sequence>
<evidence type="ECO:0000259" key="1">
    <source>
        <dbReference type="PROSITE" id="PS51819"/>
    </source>
</evidence>
<dbReference type="Gene3D" id="3.10.180.10">
    <property type="entry name" value="2,3-Dihydroxybiphenyl 1,2-Dioxygenase, domain 1"/>
    <property type="match status" value="1"/>
</dbReference>
<comment type="caution">
    <text evidence="2">The sequence shown here is derived from an EMBL/GenBank/DDBJ whole genome shotgun (WGS) entry which is preliminary data.</text>
</comment>
<dbReference type="SUPFAM" id="SSF54593">
    <property type="entry name" value="Glyoxalase/Bleomycin resistance protein/Dihydroxybiphenyl dioxygenase"/>
    <property type="match status" value="1"/>
</dbReference>
<organism evidence="2 3">
    <name type="scientific">Actinomadura darangshiensis</name>
    <dbReference type="NCBI Taxonomy" id="705336"/>
    <lineage>
        <taxon>Bacteria</taxon>
        <taxon>Bacillati</taxon>
        <taxon>Actinomycetota</taxon>
        <taxon>Actinomycetes</taxon>
        <taxon>Streptosporangiales</taxon>
        <taxon>Thermomonosporaceae</taxon>
        <taxon>Actinomadura</taxon>
    </lineage>
</organism>
<evidence type="ECO:0000313" key="3">
    <source>
        <dbReference type="Proteomes" id="UP000295578"/>
    </source>
</evidence>
<accession>A0A4R5A3Z3</accession>
<dbReference type="EMBL" id="SMKY01000330">
    <property type="protein sequence ID" value="TDD65596.1"/>
    <property type="molecule type" value="Genomic_DNA"/>
</dbReference>
<dbReference type="RefSeq" id="WP_132204242.1">
    <property type="nucleotide sequence ID" value="NZ_SMKY01000330.1"/>
</dbReference>